<dbReference type="InterPro" id="IPR007694">
    <property type="entry name" value="DNA_helicase_DnaB-like_C"/>
</dbReference>
<gene>
    <name evidence="3" type="ORF">SDC9_183929</name>
</gene>
<dbReference type="EMBL" id="VSSQ01090551">
    <property type="protein sequence ID" value="MPN36420.1"/>
    <property type="molecule type" value="Genomic_DNA"/>
</dbReference>
<dbReference type="Pfam" id="PF03796">
    <property type="entry name" value="DnaB_C"/>
    <property type="match status" value="1"/>
</dbReference>
<dbReference type="AlphaFoldDB" id="A0A645HCG4"/>
<dbReference type="GO" id="GO:0005524">
    <property type="term" value="F:ATP binding"/>
    <property type="evidence" value="ECO:0007669"/>
    <property type="project" value="InterPro"/>
</dbReference>
<feature type="domain" description="SF4 helicase" evidence="2">
    <location>
        <begin position="1"/>
        <end position="58"/>
    </location>
</feature>
<proteinExistence type="predicted"/>
<protein>
    <recommendedName>
        <fullName evidence="2">SF4 helicase domain-containing protein</fullName>
    </recommendedName>
</protein>
<dbReference type="PROSITE" id="PS51199">
    <property type="entry name" value="SF4_HELICASE"/>
    <property type="match status" value="1"/>
</dbReference>
<reference evidence="3" key="1">
    <citation type="submission" date="2019-08" db="EMBL/GenBank/DDBJ databases">
        <authorList>
            <person name="Kucharzyk K."/>
            <person name="Murdoch R.W."/>
            <person name="Higgins S."/>
            <person name="Loffler F."/>
        </authorList>
    </citation>
    <scope>NUCLEOTIDE SEQUENCE</scope>
</reference>
<accession>A0A645HCG4</accession>
<comment type="caution">
    <text evidence="3">The sequence shown here is derived from an EMBL/GenBank/DDBJ whole genome shotgun (WGS) entry which is preliminary data.</text>
</comment>
<dbReference type="GO" id="GO:0006260">
    <property type="term" value="P:DNA replication"/>
    <property type="evidence" value="ECO:0007669"/>
    <property type="project" value="InterPro"/>
</dbReference>
<dbReference type="InterPro" id="IPR027417">
    <property type="entry name" value="P-loop_NTPase"/>
</dbReference>
<evidence type="ECO:0000259" key="2">
    <source>
        <dbReference type="PROSITE" id="PS51199"/>
    </source>
</evidence>
<sequence>MFIHRPEYYEKNEEEIEKNNWKNLAQIIIGKHRNGATGTINLTFIPEFGRFDNRETLINDPRTINQNQHPTQYLQNTQTTQPNKEDVEF</sequence>
<evidence type="ECO:0000256" key="1">
    <source>
        <dbReference type="SAM" id="MobiDB-lite"/>
    </source>
</evidence>
<dbReference type="GO" id="GO:0003678">
    <property type="term" value="F:DNA helicase activity"/>
    <property type="evidence" value="ECO:0007669"/>
    <property type="project" value="InterPro"/>
</dbReference>
<feature type="compositionally biased region" description="Polar residues" evidence="1">
    <location>
        <begin position="62"/>
        <end position="82"/>
    </location>
</feature>
<evidence type="ECO:0000313" key="3">
    <source>
        <dbReference type="EMBL" id="MPN36420.1"/>
    </source>
</evidence>
<name>A0A645HCG4_9ZZZZ</name>
<dbReference type="Gene3D" id="3.40.50.300">
    <property type="entry name" value="P-loop containing nucleotide triphosphate hydrolases"/>
    <property type="match status" value="1"/>
</dbReference>
<organism evidence="3">
    <name type="scientific">bioreactor metagenome</name>
    <dbReference type="NCBI Taxonomy" id="1076179"/>
    <lineage>
        <taxon>unclassified sequences</taxon>
        <taxon>metagenomes</taxon>
        <taxon>ecological metagenomes</taxon>
    </lineage>
</organism>
<feature type="region of interest" description="Disordered" evidence="1">
    <location>
        <begin position="62"/>
        <end position="89"/>
    </location>
</feature>